<sequence length="328" mass="36725">MAIKSIRKAINVSQTLTWSTALRFFIGLALYSSTSSALQLQPHNPLQGLSLAGTQSLFPLKGFTKNTGSNFTEFALAERSSRVKRDMFYFPLGSSLTFQFKLVTPVYSDTSTSLTTDLRLEVKFKLPNRATNGRRKRRSIAEDRSALYRSIIALVDETGLQGRACLQRAVCEAAQGPLIENGLLGEILTLLLTPSHSPGAPAADMYDSSFHESSARNEIMDMQEGSTIISLERSQTKKKLWEKLKRTKLSKVGDRYNRTISRRHIPDIPVNSAGGFDLWEFVQAESYGRDDARCWLLYPNCPVSIREILFDALSTLSKNNHLLVHDEL</sequence>
<gene>
    <name evidence="2" type="primary">LOC125178982</name>
</gene>
<dbReference type="Pfam" id="PF07841">
    <property type="entry name" value="DM4_12"/>
    <property type="match status" value="1"/>
</dbReference>
<dbReference type="OrthoDB" id="6356937at2759"/>
<dbReference type="SMART" id="SM00718">
    <property type="entry name" value="DM4_12"/>
    <property type="match status" value="1"/>
</dbReference>
<dbReference type="Proteomes" id="UP000694843">
    <property type="component" value="Unplaced"/>
</dbReference>
<protein>
    <submittedName>
        <fullName evidence="2">Uncharacterized protein LOC125178982</fullName>
    </submittedName>
</protein>
<proteinExistence type="predicted"/>
<dbReference type="AlphaFoldDB" id="A0A979FU19"/>
<dbReference type="GeneID" id="125178982"/>
<name>A0A979FU19_HYAAZ</name>
<dbReference type="RefSeq" id="XP_047739926.1">
    <property type="nucleotide sequence ID" value="XM_047883970.1"/>
</dbReference>
<accession>A0A979FU19</accession>
<evidence type="ECO:0000313" key="1">
    <source>
        <dbReference type="Proteomes" id="UP000694843"/>
    </source>
</evidence>
<dbReference type="InterPro" id="IPR006631">
    <property type="entry name" value="DM4_12"/>
</dbReference>
<dbReference type="PANTHER" id="PTHR21398">
    <property type="entry name" value="AGAP007094-PA"/>
    <property type="match status" value="1"/>
</dbReference>
<organism evidence="1 2">
    <name type="scientific">Hyalella azteca</name>
    <name type="common">Amphipod</name>
    <dbReference type="NCBI Taxonomy" id="294128"/>
    <lineage>
        <taxon>Eukaryota</taxon>
        <taxon>Metazoa</taxon>
        <taxon>Ecdysozoa</taxon>
        <taxon>Arthropoda</taxon>
        <taxon>Crustacea</taxon>
        <taxon>Multicrustacea</taxon>
        <taxon>Malacostraca</taxon>
        <taxon>Eumalacostraca</taxon>
        <taxon>Peracarida</taxon>
        <taxon>Amphipoda</taxon>
        <taxon>Senticaudata</taxon>
        <taxon>Talitrida</taxon>
        <taxon>Talitroidea</taxon>
        <taxon>Hyalellidae</taxon>
        <taxon>Hyalella</taxon>
    </lineage>
</organism>
<reference evidence="2" key="1">
    <citation type="submission" date="2025-08" db="UniProtKB">
        <authorList>
            <consortium name="RefSeq"/>
        </authorList>
    </citation>
    <scope>IDENTIFICATION</scope>
    <source>
        <tissue evidence="2">Whole organism</tissue>
    </source>
</reference>
<dbReference type="KEGG" id="hazt:125178982"/>
<evidence type="ECO:0000313" key="2">
    <source>
        <dbReference type="RefSeq" id="XP_047739926.1"/>
    </source>
</evidence>
<keyword evidence="1" id="KW-1185">Reference proteome</keyword>
<dbReference type="PANTHER" id="PTHR21398:SF6">
    <property type="entry name" value="AGAP007094-PA"/>
    <property type="match status" value="1"/>
</dbReference>